<dbReference type="Gene3D" id="3.40.50.1110">
    <property type="entry name" value="SGNH hydrolase"/>
    <property type="match status" value="1"/>
</dbReference>
<dbReference type="GO" id="GO:0016788">
    <property type="term" value="F:hydrolase activity, acting on ester bonds"/>
    <property type="evidence" value="ECO:0007669"/>
    <property type="project" value="InterPro"/>
</dbReference>
<name>A0A6G1ZIP4_9BACT</name>
<proteinExistence type="predicted"/>
<accession>A0A6G1ZIP4</accession>
<dbReference type="SUPFAM" id="SSF52266">
    <property type="entry name" value="SGNH hydrolase"/>
    <property type="match status" value="1"/>
</dbReference>
<dbReference type="InterPro" id="IPR036514">
    <property type="entry name" value="SGNH_hydro_sf"/>
</dbReference>
<dbReference type="Pfam" id="PF00657">
    <property type="entry name" value="Lipase_GDSL"/>
    <property type="match status" value="1"/>
</dbReference>
<dbReference type="RefSeq" id="WP_010802558.1">
    <property type="nucleotide sequence ID" value="NZ_CAJSYT010000017.1"/>
</dbReference>
<gene>
    <name evidence="1" type="ORF">GKE01_20040</name>
</gene>
<dbReference type="AlphaFoldDB" id="A0A6G1ZIP4"/>
<evidence type="ECO:0000313" key="1">
    <source>
        <dbReference type="EMBL" id="MRY13740.1"/>
    </source>
</evidence>
<sequence>MNILKFFILLFTITIFVSCAKEINIDEELEEPITFEEPSYIQTVDILFTGSSTVAFWPDLEKSFTSYQLINTGISGSCLDDLINEKENRIFKYNPSYFVFYYGDNDMYKYDANTYIKKFKRLMKELKIRRPNTIVLLISIKPSPLRKEKFNQYTLINKYMDKFHEINPSCYYIDIWTTMSNNTTYFKDDELHLSNKGYTFINQLIYNKIKVLESLKSTN</sequence>
<reference evidence="1" key="1">
    <citation type="journal article" date="2019" name="Nat. Med.">
        <title>A library of human gut bacterial isolates paired with longitudinal multiomics data enables mechanistic microbiome research.</title>
        <authorList>
            <person name="Poyet M."/>
            <person name="Groussin M."/>
            <person name="Gibbons S.M."/>
            <person name="Avila-Pacheco J."/>
            <person name="Jiang X."/>
            <person name="Kearney S.M."/>
            <person name="Perrotta A.R."/>
            <person name="Berdy B."/>
            <person name="Zhao S."/>
            <person name="Lieberman T.D."/>
            <person name="Swanson P.K."/>
            <person name="Smith M."/>
            <person name="Roesemann S."/>
            <person name="Alexander J.E."/>
            <person name="Rich S.A."/>
            <person name="Livny J."/>
            <person name="Vlamakis H."/>
            <person name="Clish C."/>
            <person name="Bullock K."/>
            <person name="Deik A."/>
            <person name="Scott J."/>
            <person name="Pierce K.A."/>
            <person name="Xavier R.J."/>
            <person name="Alm E.J."/>
        </authorList>
    </citation>
    <scope>NUCLEOTIDE SEQUENCE</scope>
    <source>
        <strain evidence="1">BIOML-A4</strain>
    </source>
</reference>
<dbReference type="InterPro" id="IPR001087">
    <property type="entry name" value="GDSL"/>
</dbReference>
<dbReference type="PROSITE" id="PS51257">
    <property type="entry name" value="PROKAR_LIPOPROTEIN"/>
    <property type="match status" value="1"/>
</dbReference>
<organism evidence="1">
    <name type="scientific">Parabacteroides goldsteinii</name>
    <dbReference type="NCBI Taxonomy" id="328812"/>
    <lineage>
        <taxon>Bacteria</taxon>
        <taxon>Pseudomonadati</taxon>
        <taxon>Bacteroidota</taxon>
        <taxon>Bacteroidia</taxon>
        <taxon>Bacteroidales</taxon>
        <taxon>Tannerellaceae</taxon>
        <taxon>Parabacteroides</taxon>
    </lineage>
</organism>
<comment type="caution">
    <text evidence="1">The sequence shown here is derived from an EMBL/GenBank/DDBJ whole genome shotgun (WGS) entry which is preliminary data.</text>
</comment>
<protein>
    <submittedName>
        <fullName evidence="1">Uncharacterized protein</fullName>
    </submittedName>
</protein>
<dbReference type="EMBL" id="WKLP01000034">
    <property type="protein sequence ID" value="MRY13740.1"/>
    <property type="molecule type" value="Genomic_DNA"/>
</dbReference>